<feature type="binding site" evidence="2">
    <location>
        <begin position="42"/>
        <end position="45"/>
    </location>
    <ligand>
        <name>substrate</name>
    </ligand>
</feature>
<organism evidence="3 4">
    <name type="scientific">Hathewaya limosa</name>
    <name type="common">Clostridium limosum</name>
    <dbReference type="NCBI Taxonomy" id="1536"/>
    <lineage>
        <taxon>Bacteria</taxon>
        <taxon>Bacillati</taxon>
        <taxon>Bacillota</taxon>
        <taxon>Clostridia</taxon>
        <taxon>Eubacteriales</taxon>
        <taxon>Clostridiaceae</taxon>
        <taxon>Hathewaya</taxon>
    </lineage>
</organism>
<dbReference type="InterPro" id="IPR001441">
    <property type="entry name" value="UPP_synth-like"/>
</dbReference>
<feature type="binding site" evidence="2">
    <location>
        <position position="90"/>
    </location>
    <ligand>
        <name>substrate</name>
    </ligand>
</feature>
<comment type="cofactor">
    <cofactor evidence="2">
        <name>Mg(2+)</name>
        <dbReference type="ChEBI" id="CHEBI:18420"/>
    </cofactor>
    <text evidence="2">Binds 2 magnesium ions per subunit.</text>
</comment>
<dbReference type="SUPFAM" id="SSF64005">
    <property type="entry name" value="Undecaprenyl diphosphate synthase"/>
    <property type="match status" value="1"/>
</dbReference>
<comment type="caution">
    <text evidence="3">The sequence shown here is derived from an EMBL/GenBank/DDBJ whole genome shotgun (WGS) entry which is preliminary data.</text>
</comment>
<reference evidence="3 4" key="1">
    <citation type="submission" date="2023-07" db="EMBL/GenBank/DDBJ databases">
        <title>Genomic Encyclopedia of Type Strains, Phase IV (KMG-IV): sequencing the most valuable type-strain genomes for metagenomic binning, comparative biology and taxonomic classification.</title>
        <authorList>
            <person name="Goeker M."/>
        </authorList>
    </citation>
    <scope>NUCLEOTIDE SEQUENCE [LARGE SCALE GENOMIC DNA]</scope>
    <source>
        <strain evidence="3 4">DSM 1400</strain>
    </source>
</reference>
<dbReference type="NCBIfam" id="TIGR00055">
    <property type="entry name" value="uppS"/>
    <property type="match status" value="1"/>
</dbReference>
<feature type="binding site" evidence="2">
    <location>
        <position position="209"/>
    </location>
    <ligand>
        <name>substrate</name>
    </ligand>
</feature>
<protein>
    <recommendedName>
        <fullName evidence="2">Isoprenyl transferase</fullName>
        <ecNumber evidence="2">2.5.1.-</ecNumber>
    </recommendedName>
</protein>
<feature type="binding site" evidence="2">
    <location>
        <position position="58"/>
    </location>
    <ligand>
        <name>substrate</name>
    </ligand>
</feature>
<name>A0ABU0JSP9_HATLI</name>
<comment type="function">
    <text evidence="2">Catalyzes the condensation of isopentenyl diphosphate (IPP) with allylic pyrophosphates generating different type of terpenoids.</text>
</comment>
<dbReference type="PANTHER" id="PTHR10291">
    <property type="entry name" value="DEHYDRODOLICHYL DIPHOSPHATE SYNTHASE FAMILY MEMBER"/>
    <property type="match status" value="1"/>
</dbReference>
<keyword evidence="4" id="KW-1185">Reference proteome</keyword>
<sequence length="262" mass="30538">MKKFFGFCGNKKDIKELKKTNTESTNVDFKKVPSHIAIIMDGNGRWAKQRNLPRTMGHKAGVEVIRNIVKECNRLGIKYLTLYAFSTENWKRPKEEVSTLMSLLVTYLKNEFEELHKNNVIINSIGDISYLPDICQKELRLAYEKTKENTGLTLNLALNYGGRNEIINSVKNICNDVKENKINIEDIDENLFSSYLYTKGMPDPEILIRTSGEERISNFLLWQISYSEFWFTEVLWPDFTPEHLRTAIKEVQNRERRFGGLK</sequence>
<comment type="similarity">
    <text evidence="2">Belongs to the UPP synthase family.</text>
</comment>
<dbReference type="HAMAP" id="MF_01139">
    <property type="entry name" value="ISPT"/>
    <property type="match status" value="1"/>
</dbReference>
<feature type="binding site" evidence="2">
    <location>
        <position position="228"/>
    </location>
    <ligand>
        <name>Mg(2+)</name>
        <dbReference type="ChEBI" id="CHEBI:18420"/>
    </ligand>
</feature>
<proteinExistence type="inferred from homology"/>
<dbReference type="EC" id="2.5.1.-" evidence="2"/>
<keyword evidence="1 2" id="KW-0808">Transferase</keyword>
<dbReference type="Proteomes" id="UP001224418">
    <property type="component" value="Unassembled WGS sequence"/>
</dbReference>
<feature type="binding site" evidence="2">
    <location>
        <position position="41"/>
    </location>
    <ligand>
        <name>Mg(2+)</name>
        <dbReference type="ChEBI" id="CHEBI:18420"/>
    </ligand>
</feature>
<dbReference type="GO" id="GO:0008834">
    <property type="term" value="F:ditrans,polycis-undecaprenyl-diphosphate synthase [(2E,6E)-farnesyl-diphosphate specific] activity"/>
    <property type="evidence" value="ECO:0007669"/>
    <property type="project" value="UniProtKB-EC"/>
</dbReference>
<dbReference type="InterPro" id="IPR018520">
    <property type="entry name" value="UPP_synth-like_CS"/>
</dbReference>
<dbReference type="Pfam" id="PF01255">
    <property type="entry name" value="Prenyltransf"/>
    <property type="match status" value="1"/>
</dbReference>
<evidence type="ECO:0000313" key="3">
    <source>
        <dbReference type="EMBL" id="MDQ0480121.1"/>
    </source>
</evidence>
<evidence type="ECO:0000256" key="1">
    <source>
        <dbReference type="ARBA" id="ARBA00022679"/>
    </source>
</evidence>
<feature type="binding site" evidence="2">
    <location>
        <position position="54"/>
    </location>
    <ligand>
        <name>substrate</name>
    </ligand>
</feature>
<gene>
    <name evidence="3" type="ORF">QOZ93_001869</name>
</gene>
<dbReference type="NCBIfam" id="NF011405">
    <property type="entry name" value="PRK14830.1"/>
    <property type="match status" value="1"/>
</dbReference>
<feature type="binding site" evidence="2">
    <location>
        <position position="46"/>
    </location>
    <ligand>
        <name>substrate</name>
    </ligand>
</feature>
<dbReference type="CDD" id="cd00475">
    <property type="entry name" value="Cis_IPPS"/>
    <property type="match status" value="1"/>
</dbReference>
<feature type="active site" evidence="2">
    <location>
        <position position="41"/>
    </location>
</feature>
<comment type="subunit">
    <text evidence="2">Homodimer.</text>
</comment>
<evidence type="ECO:0000313" key="4">
    <source>
        <dbReference type="Proteomes" id="UP001224418"/>
    </source>
</evidence>
<dbReference type="PROSITE" id="PS01066">
    <property type="entry name" value="UPP_SYNTHASE"/>
    <property type="match status" value="1"/>
</dbReference>
<dbReference type="Gene3D" id="3.40.1180.10">
    <property type="entry name" value="Decaprenyl diphosphate synthase-like"/>
    <property type="match status" value="1"/>
</dbReference>
<feature type="active site" description="Proton acceptor" evidence="2">
    <location>
        <position position="89"/>
    </location>
</feature>
<dbReference type="EMBL" id="JAUSWN010000015">
    <property type="protein sequence ID" value="MDQ0480121.1"/>
    <property type="molecule type" value="Genomic_DNA"/>
</dbReference>
<feature type="binding site" evidence="2">
    <location>
        <begin position="86"/>
        <end position="88"/>
    </location>
    <ligand>
        <name>substrate</name>
    </ligand>
</feature>
<dbReference type="PANTHER" id="PTHR10291:SF0">
    <property type="entry name" value="DEHYDRODOLICHYL DIPHOSPHATE SYNTHASE 2"/>
    <property type="match status" value="1"/>
</dbReference>
<dbReference type="InterPro" id="IPR036424">
    <property type="entry name" value="UPP_synth-like_sf"/>
</dbReference>
<feature type="binding site" evidence="2">
    <location>
        <position position="92"/>
    </location>
    <ligand>
        <name>substrate</name>
    </ligand>
</feature>
<feature type="binding site" evidence="2">
    <location>
        <begin position="215"/>
        <end position="217"/>
    </location>
    <ligand>
        <name>substrate</name>
    </ligand>
</feature>
<keyword evidence="2" id="KW-0460">Magnesium</keyword>
<evidence type="ECO:0000256" key="2">
    <source>
        <dbReference type="HAMAP-Rule" id="MF_01139"/>
    </source>
</evidence>
<keyword evidence="2" id="KW-0479">Metal-binding</keyword>
<accession>A0ABU0JSP9</accession>